<dbReference type="FunFam" id="3.30.70.270:FF:000020">
    <property type="entry name" value="Transposon Tf2-6 polyprotein-like Protein"/>
    <property type="match status" value="1"/>
</dbReference>
<dbReference type="GO" id="GO:0042575">
    <property type="term" value="C:DNA polymerase complex"/>
    <property type="evidence" value="ECO:0007669"/>
    <property type="project" value="UniProtKB-ARBA"/>
</dbReference>
<gene>
    <name evidence="8" type="primary">TY3B-I_34</name>
    <name evidence="8" type="ORF">g.57092</name>
</gene>
<dbReference type="Pfam" id="PF00665">
    <property type="entry name" value="rve"/>
    <property type="match status" value="1"/>
</dbReference>
<dbReference type="Pfam" id="PF22938">
    <property type="entry name" value="Integrase_p58_C"/>
    <property type="match status" value="1"/>
</dbReference>
<protein>
    <recommendedName>
        <fullName evidence="1">RNA-directed DNA polymerase</fullName>
        <ecNumber evidence="1">2.7.7.49</ecNumber>
    </recommendedName>
</protein>
<dbReference type="Pfam" id="PF17919">
    <property type="entry name" value="RT_RNaseH_2"/>
    <property type="match status" value="1"/>
</dbReference>
<evidence type="ECO:0000256" key="1">
    <source>
        <dbReference type="ARBA" id="ARBA00012493"/>
    </source>
</evidence>
<dbReference type="Gene3D" id="3.30.70.270">
    <property type="match status" value="1"/>
</dbReference>
<reference evidence="8" key="1">
    <citation type="submission" date="2018-04" db="EMBL/GenBank/DDBJ databases">
        <title>Transcriptome of Schizaphis graminum biotype I.</title>
        <authorList>
            <person name="Scully E.D."/>
            <person name="Geib S.M."/>
            <person name="Palmer N.A."/>
            <person name="Koch K."/>
            <person name="Bradshaw J."/>
            <person name="Heng-Moss T."/>
            <person name="Sarath G."/>
        </authorList>
    </citation>
    <scope>NUCLEOTIDE SEQUENCE</scope>
</reference>
<dbReference type="Gene3D" id="3.10.20.370">
    <property type="match status" value="1"/>
</dbReference>
<sequence>MCIFSSIIELLGHEVSNSGIIPLGKNVEAIKQFPIPKKVKDVRSFIGLTSYYRKYILNFAKIASPLTDLTKKENKFCWDEDHNNAFNILKKSIITAPVLAHFEDTYPVFVTTDASLEGLSGILEQENPNGDKHPIAFASRKLKGGEKNFSTTELEMSAVVFALNYFKEYLIGRKITVYSDHSSLQYYKTMKNPSSRITKFIFKLLEFDLEIKHKPGAGNLAADCLSRYPVENINTLITELKKIKDDVPTSITEINIDILKEKQQLDEFCNGIINAIKTKTNSKYKKKSRQYCIKNELLYFKNWSPHGANNLLVIPKDLTNTILKSYHESVFSGHFGITKTLAKLKQKYYWPTIIQDTIKFIKTCVSCQMIKNPTGKGHGLLQPIPLISGKPLQRLTFDYLGPLPISRGKKYLIVATCNATKMAFAKAVANANGAATINFLMELITSYGVPKYFCSDRGTHFKNKDVEYACKKLGITQVFSSAYHPQTNGMTELMNKIICNSLSHYINENQKDWSLYYKMVIFAYNTCPSSRLKLSPFYLLHGIEANQPLDNKLTIDNESFNLTKSLKLLQEIRDTVPKIIEKEQAIQKKQYDLKHKNINFTPGQKVLIKFDFHEPNQSKKLANKYRGPFTIIEKLTDVNYKVELILRGKKEIDVIHVQRMKPFYETDVPLIPD</sequence>
<evidence type="ECO:0000256" key="6">
    <source>
        <dbReference type="ARBA" id="ARBA00023268"/>
    </source>
</evidence>
<dbReference type="InterPro" id="IPR050951">
    <property type="entry name" value="Retrovirus_Pol_polyprotein"/>
</dbReference>
<dbReference type="FunFam" id="3.10.20.370:FF:000001">
    <property type="entry name" value="Retrovirus-related Pol polyprotein from transposon 17.6-like protein"/>
    <property type="match status" value="1"/>
</dbReference>
<dbReference type="InterPro" id="IPR041577">
    <property type="entry name" value="RT_RNaseH_2"/>
</dbReference>
<keyword evidence="3" id="KW-0540">Nuclease</keyword>
<keyword evidence="5" id="KW-0695">RNA-directed DNA polymerase</keyword>
<evidence type="ECO:0000256" key="4">
    <source>
        <dbReference type="ARBA" id="ARBA00022759"/>
    </source>
</evidence>
<dbReference type="Pfam" id="PF17921">
    <property type="entry name" value="Integrase_H2C2"/>
    <property type="match status" value="1"/>
</dbReference>
<dbReference type="InterPro" id="IPR043128">
    <property type="entry name" value="Rev_trsase/Diguanyl_cyclase"/>
</dbReference>
<dbReference type="SUPFAM" id="SSF56672">
    <property type="entry name" value="DNA/RNA polymerases"/>
    <property type="match status" value="1"/>
</dbReference>
<dbReference type="InterPro" id="IPR012337">
    <property type="entry name" value="RNaseH-like_sf"/>
</dbReference>
<dbReference type="SUPFAM" id="SSF53098">
    <property type="entry name" value="Ribonuclease H-like"/>
    <property type="match status" value="1"/>
</dbReference>
<dbReference type="CDD" id="cd09274">
    <property type="entry name" value="RNase_HI_RT_Ty3"/>
    <property type="match status" value="1"/>
</dbReference>
<dbReference type="InterPro" id="IPR041588">
    <property type="entry name" value="Integrase_H2C2"/>
</dbReference>
<dbReference type="PANTHER" id="PTHR37984">
    <property type="entry name" value="PROTEIN CBG26694"/>
    <property type="match status" value="1"/>
</dbReference>
<accession>A0A2S2P5G3</accession>
<name>A0A2S2P5G3_SCHGA</name>
<evidence type="ECO:0000256" key="2">
    <source>
        <dbReference type="ARBA" id="ARBA00022695"/>
    </source>
</evidence>
<keyword evidence="2" id="KW-0548">Nucleotidyltransferase</keyword>
<dbReference type="GO" id="GO:0003964">
    <property type="term" value="F:RNA-directed DNA polymerase activity"/>
    <property type="evidence" value="ECO:0007669"/>
    <property type="project" value="UniProtKB-KW"/>
</dbReference>
<dbReference type="GO" id="GO:0004519">
    <property type="term" value="F:endonuclease activity"/>
    <property type="evidence" value="ECO:0007669"/>
    <property type="project" value="UniProtKB-KW"/>
</dbReference>
<evidence type="ECO:0000256" key="3">
    <source>
        <dbReference type="ARBA" id="ARBA00022722"/>
    </source>
</evidence>
<dbReference type="EMBL" id="GGMR01012051">
    <property type="protein sequence ID" value="MBY24670.1"/>
    <property type="molecule type" value="Transcribed_RNA"/>
</dbReference>
<proteinExistence type="predicted"/>
<evidence type="ECO:0000313" key="8">
    <source>
        <dbReference type="EMBL" id="MBY24670.1"/>
    </source>
</evidence>
<keyword evidence="4" id="KW-0378">Hydrolase</keyword>
<keyword evidence="4" id="KW-0255">Endonuclease</keyword>
<keyword evidence="6" id="KW-0511">Multifunctional enzyme</keyword>
<dbReference type="InterPro" id="IPR001584">
    <property type="entry name" value="Integrase_cat-core"/>
</dbReference>
<evidence type="ECO:0000256" key="5">
    <source>
        <dbReference type="ARBA" id="ARBA00022918"/>
    </source>
</evidence>
<organism evidence="8">
    <name type="scientific">Schizaphis graminum</name>
    <name type="common">Green bug aphid</name>
    <dbReference type="NCBI Taxonomy" id="13262"/>
    <lineage>
        <taxon>Eukaryota</taxon>
        <taxon>Metazoa</taxon>
        <taxon>Ecdysozoa</taxon>
        <taxon>Arthropoda</taxon>
        <taxon>Hexapoda</taxon>
        <taxon>Insecta</taxon>
        <taxon>Pterygota</taxon>
        <taxon>Neoptera</taxon>
        <taxon>Paraneoptera</taxon>
        <taxon>Hemiptera</taxon>
        <taxon>Sternorrhyncha</taxon>
        <taxon>Aphidomorpha</taxon>
        <taxon>Aphidoidea</taxon>
        <taxon>Aphididae</taxon>
        <taxon>Aphidini</taxon>
        <taxon>Schizaphis</taxon>
    </lineage>
</organism>
<dbReference type="InterPro" id="IPR043502">
    <property type="entry name" value="DNA/RNA_pol_sf"/>
</dbReference>
<dbReference type="Gene3D" id="1.10.340.70">
    <property type="match status" value="1"/>
</dbReference>
<dbReference type="Gene3D" id="3.30.420.10">
    <property type="entry name" value="Ribonuclease H-like superfamily/Ribonuclease H"/>
    <property type="match status" value="1"/>
</dbReference>
<feature type="domain" description="Integrase catalytic" evidence="7">
    <location>
        <begin position="387"/>
        <end position="544"/>
    </location>
</feature>
<dbReference type="InterPro" id="IPR036397">
    <property type="entry name" value="RNaseH_sf"/>
</dbReference>
<dbReference type="FunFam" id="1.10.340.70:FF:000001">
    <property type="entry name" value="Retrovirus-related Pol polyprotein from transposon gypsy-like Protein"/>
    <property type="match status" value="1"/>
</dbReference>
<dbReference type="InterPro" id="IPR054465">
    <property type="entry name" value="Integrase_p58-like_C"/>
</dbReference>
<dbReference type="PANTHER" id="PTHR37984:SF5">
    <property type="entry name" value="PROTEIN NYNRIN-LIKE"/>
    <property type="match status" value="1"/>
</dbReference>
<dbReference type="EC" id="2.7.7.49" evidence="1"/>
<dbReference type="GO" id="GO:0003676">
    <property type="term" value="F:nucleic acid binding"/>
    <property type="evidence" value="ECO:0007669"/>
    <property type="project" value="InterPro"/>
</dbReference>
<dbReference type="GO" id="GO:0015074">
    <property type="term" value="P:DNA integration"/>
    <property type="evidence" value="ECO:0007669"/>
    <property type="project" value="InterPro"/>
</dbReference>
<evidence type="ECO:0000259" key="7">
    <source>
        <dbReference type="PROSITE" id="PS50994"/>
    </source>
</evidence>
<keyword evidence="2" id="KW-0808">Transferase</keyword>
<dbReference type="AlphaFoldDB" id="A0A2S2P5G3"/>
<dbReference type="PROSITE" id="PS50994">
    <property type="entry name" value="INTEGRASE"/>
    <property type="match status" value="1"/>
</dbReference>